<dbReference type="AlphaFoldDB" id="A0A235ELW9"/>
<evidence type="ECO:0000313" key="1">
    <source>
        <dbReference type="EMBL" id="OYD50021.1"/>
    </source>
</evidence>
<evidence type="ECO:0000313" key="2">
    <source>
        <dbReference type="Proteomes" id="UP000215441"/>
    </source>
</evidence>
<organism evidence="1 2">
    <name type="scientific">Acidovorax kalamii</name>
    <dbReference type="NCBI Taxonomy" id="2004485"/>
    <lineage>
        <taxon>Bacteria</taxon>
        <taxon>Pseudomonadati</taxon>
        <taxon>Pseudomonadota</taxon>
        <taxon>Betaproteobacteria</taxon>
        <taxon>Burkholderiales</taxon>
        <taxon>Comamonadaceae</taxon>
        <taxon>Acidovorax</taxon>
    </lineage>
</organism>
<accession>A0A235ELW9</accession>
<comment type="caution">
    <text evidence="1">The sequence shown here is derived from an EMBL/GenBank/DDBJ whole genome shotgun (WGS) entry which is preliminary data.</text>
</comment>
<protein>
    <submittedName>
        <fullName evidence="1">Uncharacterized protein</fullName>
    </submittedName>
</protein>
<gene>
    <name evidence="1" type="ORF">CBY09_13885</name>
</gene>
<name>A0A235ELW9_9BURK</name>
<dbReference type="EMBL" id="NOIG01000008">
    <property type="protein sequence ID" value="OYD50021.1"/>
    <property type="molecule type" value="Genomic_DNA"/>
</dbReference>
<sequence>MGSLLPLLLLAACGTPAYPDDDAVRERFQMEYRNAKCELAKIHAAKRQPDHAGYRIIHVRIEARCKSPEETLVRKQIWQLSRERPTMLQGAWRWEPGGEISD</sequence>
<keyword evidence="2" id="KW-1185">Reference proteome</keyword>
<reference evidence="1 2" key="1">
    <citation type="submission" date="2017-07" db="EMBL/GenBank/DDBJ databases">
        <title>Acidovorax KNDSW TSA 6 genome sequence and assembly.</title>
        <authorList>
            <person name="Mayilraj S."/>
        </authorList>
    </citation>
    <scope>NUCLEOTIDE SEQUENCE [LARGE SCALE GENOMIC DNA]</scope>
    <source>
        <strain evidence="1 2">KNDSW-TSA6</strain>
    </source>
</reference>
<dbReference type="Proteomes" id="UP000215441">
    <property type="component" value="Unassembled WGS sequence"/>
</dbReference>
<proteinExistence type="predicted"/>